<dbReference type="InterPro" id="IPR000683">
    <property type="entry name" value="Gfo/Idh/MocA-like_OxRdtase_N"/>
</dbReference>
<dbReference type="PANTHER" id="PTHR43818">
    <property type="entry name" value="BCDNA.GH03377"/>
    <property type="match status" value="1"/>
</dbReference>
<sequence length="407" mass="44636">MKVGVVGLGQFAPELLPLFLAHPGISEVSACDVVPDRLQSAREQFGITRLFDDFDALLRSDVDAVALFTQRWLHGPMTIAALQHGKHVYSSVPMGVSLEEIEQILQLVRATGLTYMTGETSYYYPGVVFCRKEFRKGSFGRFVYGEAEYLHDMSHGFYEAYRYSGGDQWKRTASFPPMLYPTHSISSILGVTNSYATSVSCVGYVDREKDGVFDTSVSMWGNEFSNETALFTTADGGSMRINEMRRIGVPTNIPSSRMSMFGTRASFEQQTGSAVWQTLDGYTPVTDLLTTAPVESPANAGRGSNDIVDEDLRAEFRSGFAPIHDPSGLPRSFEGLDNGHEGSHQFLVNDFVVSGLSETLPPLNAWVSARFAVPGIVAHQSALRAGERLAVPDFGLYASPTDEQESL</sequence>
<evidence type="ECO:0000256" key="1">
    <source>
        <dbReference type="ARBA" id="ARBA00023002"/>
    </source>
</evidence>
<reference evidence="3 4" key="1">
    <citation type="submission" date="2019-07" db="EMBL/GenBank/DDBJ databases">
        <title>Full genome sequence of Humibacter sp. WJ7-1.</title>
        <authorList>
            <person name="Im W.-T."/>
        </authorList>
    </citation>
    <scope>NUCLEOTIDE SEQUENCE [LARGE SCALE GENOMIC DNA]</scope>
    <source>
        <strain evidence="3 4">WJ7-1</strain>
    </source>
</reference>
<evidence type="ECO:0000259" key="2">
    <source>
        <dbReference type="Pfam" id="PF01408"/>
    </source>
</evidence>
<evidence type="ECO:0000313" key="4">
    <source>
        <dbReference type="Proteomes" id="UP000320216"/>
    </source>
</evidence>
<dbReference type="InterPro" id="IPR050463">
    <property type="entry name" value="Gfo/Idh/MocA_oxidrdct_glycsds"/>
</dbReference>
<dbReference type="GO" id="GO:0000166">
    <property type="term" value="F:nucleotide binding"/>
    <property type="evidence" value="ECO:0007669"/>
    <property type="project" value="InterPro"/>
</dbReference>
<dbReference type="InterPro" id="IPR036291">
    <property type="entry name" value="NAD(P)-bd_dom_sf"/>
</dbReference>
<dbReference type="OrthoDB" id="103047at2"/>
<dbReference type="Gene3D" id="3.40.50.720">
    <property type="entry name" value="NAD(P)-binding Rossmann-like Domain"/>
    <property type="match status" value="1"/>
</dbReference>
<dbReference type="Proteomes" id="UP000320216">
    <property type="component" value="Chromosome"/>
</dbReference>
<keyword evidence="1" id="KW-0560">Oxidoreductase</keyword>
<dbReference type="EMBL" id="CP042305">
    <property type="protein sequence ID" value="QDZ16704.1"/>
    <property type="molecule type" value="Genomic_DNA"/>
</dbReference>
<dbReference type="PANTHER" id="PTHR43818:SF11">
    <property type="entry name" value="BCDNA.GH03377"/>
    <property type="match status" value="1"/>
</dbReference>
<dbReference type="Gene3D" id="3.30.360.10">
    <property type="entry name" value="Dihydrodipicolinate Reductase, domain 2"/>
    <property type="match status" value="1"/>
</dbReference>
<proteinExistence type="predicted"/>
<gene>
    <name evidence="3" type="ORF">FPZ11_04850</name>
</gene>
<dbReference type="SUPFAM" id="SSF51735">
    <property type="entry name" value="NAD(P)-binding Rossmann-fold domains"/>
    <property type="match status" value="1"/>
</dbReference>
<dbReference type="AlphaFoldDB" id="A0A5B8M9E9"/>
<keyword evidence="4" id="KW-1185">Reference proteome</keyword>
<feature type="domain" description="Gfo/Idh/MocA-like oxidoreductase N-terminal" evidence="2">
    <location>
        <begin position="1"/>
        <end position="118"/>
    </location>
</feature>
<dbReference type="KEGG" id="huw:FPZ11_04850"/>
<organism evidence="3 4">
    <name type="scientific">Humibacter ginsenosidimutans</name>
    <dbReference type="NCBI Taxonomy" id="2599293"/>
    <lineage>
        <taxon>Bacteria</taxon>
        <taxon>Bacillati</taxon>
        <taxon>Actinomycetota</taxon>
        <taxon>Actinomycetes</taxon>
        <taxon>Micrococcales</taxon>
        <taxon>Microbacteriaceae</taxon>
        <taxon>Humibacter</taxon>
    </lineage>
</organism>
<dbReference type="GO" id="GO:0016491">
    <property type="term" value="F:oxidoreductase activity"/>
    <property type="evidence" value="ECO:0007669"/>
    <property type="project" value="UniProtKB-KW"/>
</dbReference>
<evidence type="ECO:0000313" key="3">
    <source>
        <dbReference type="EMBL" id="QDZ16704.1"/>
    </source>
</evidence>
<name>A0A5B8M9E9_9MICO</name>
<protein>
    <submittedName>
        <fullName evidence="3">Gfo/Idh/MocA family oxidoreductase</fullName>
    </submittedName>
</protein>
<dbReference type="Pfam" id="PF01408">
    <property type="entry name" value="GFO_IDH_MocA"/>
    <property type="match status" value="1"/>
</dbReference>
<accession>A0A5B8M9E9</accession>